<feature type="signal peptide" evidence="4">
    <location>
        <begin position="1"/>
        <end position="21"/>
    </location>
</feature>
<feature type="region of interest" description="Disordered" evidence="3">
    <location>
        <begin position="33"/>
        <end position="52"/>
    </location>
</feature>
<reference evidence="6 7" key="1">
    <citation type="journal article" date="2021" name="Sci. Rep.">
        <title>The genome of the diatom Chaetoceros tenuissimus carries an ancient integrated fragment of an extant virus.</title>
        <authorList>
            <person name="Hongo Y."/>
            <person name="Kimura K."/>
            <person name="Takaki Y."/>
            <person name="Yoshida Y."/>
            <person name="Baba S."/>
            <person name="Kobayashi G."/>
            <person name="Nagasaki K."/>
            <person name="Hano T."/>
            <person name="Tomaru Y."/>
        </authorList>
    </citation>
    <scope>NUCLEOTIDE SEQUENCE [LARGE SCALE GENOMIC DNA]</scope>
    <source>
        <strain evidence="6 7">NIES-3715</strain>
    </source>
</reference>
<feature type="compositionally biased region" description="Acidic residues" evidence="3">
    <location>
        <begin position="212"/>
        <end position="231"/>
    </location>
</feature>
<organism evidence="6 7">
    <name type="scientific">Chaetoceros tenuissimus</name>
    <dbReference type="NCBI Taxonomy" id="426638"/>
    <lineage>
        <taxon>Eukaryota</taxon>
        <taxon>Sar</taxon>
        <taxon>Stramenopiles</taxon>
        <taxon>Ochrophyta</taxon>
        <taxon>Bacillariophyta</taxon>
        <taxon>Coscinodiscophyceae</taxon>
        <taxon>Chaetocerotophycidae</taxon>
        <taxon>Chaetocerotales</taxon>
        <taxon>Chaetocerotaceae</taxon>
        <taxon>Chaetoceros</taxon>
    </lineage>
</organism>
<keyword evidence="1" id="KW-0408">Iron</keyword>
<feature type="compositionally biased region" description="Low complexity" evidence="3">
    <location>
        <begin position="34"/>
        <end position="49"/>
    </location>
</feature>
<name>A0AAD3HG74_9STRA</name>
<keyword evidence="4" id="KW-0732">Signal</keyword>
<evidence type="ECO:0000256" key="3">
    <source>
        <dbReference type="SAM" id="MobiDB-lite"/>
    </source>
</evidence>
<keyword evidence="7" id="KW-1185">Reference proteome</keyword>
<sequence length="231" mass="25594">MSLFYFSSLIILFVSLSTSDAFLIPSTKTAAQLQSSNSNTQETQETQETPSQIKSYSVKLTHQSKTINVQIPSNQTILQALESQNVKDALSLPDLPQDCRRGNCLTCSSRILQNKQGVVLQNDGLSPSMAQRIENENIVLTCSSFVKGEGIHLELGVCDDVWREMYGSSVPYEDLEGERIVQDAVAKAMRLAGEKNFNKWVVTTEKMLVNNNDDDDGFGDGEESDENSEEL</sequence>
<feature type="domain" description="2Fe-2S ferredoxin-type" evidence="5">
    <location>
        <begin position="56"/>
        <end position="159"/>
    </location>
</feature>
<keyword evidence="1" id="KW-0479">Metal-binding</keyword>
<evidence type="ECO:0000313" key="7">
    <source>
        <dbReference type="Proteomes" id="UP001054902"/>
    </source>
</evidence>
<dbReference type="CDD" id="cd00207">
    <property type="entry name" value="fer2"/>
    <property type="match status" value="1"/>
</dbReference>
<evidence type="ECO:0000256" key="2">
    <source>
        <dbReference type="ARBA" id="ARBA00023014"/>
    </source>
</evidence>
<gene>
    <name evidence="6" type="ORF">CTEN210_18339</name>
</gene>
<evidence type="ECO:0000256" key="4">
    <source>
        <dbReference type="SAM" id="SignalP"/>
    </source>
</evidence>
<accession>A0AAD3HG74</accession>
<dbReference type="EMBL" id="BLLK01000075">
    <property type="protein sequence ID" value="GFH61863.1"/>
    <property type="molecule type" value="Genomic_DNA"/>
</dbReference>
<evidence type="ECO:0000313" key="6">
    <source>
        <dbReference type="EMBL" id="GFH61863.1"/>
    </source>
</evidence>
<proteinExistence type="predicted"/>
<keyword evidence="1" id="KW-0001">2Fe-2S</keyword>
<dbReference type="Pfam" id="PF00111">
    <property type="entry name" value="Fer2"/>
    <property type="match status" value="1"/>
</dbReference>
<dbReference type="SUPFAM" id="SSF54292">
    <property type="entry name" value="2Fe-2S ferredoxin-like"/>
    <property type="match status" value="1"/>
</dbReference>
<dbReference type="InterPro" id="IPR001041">
    <property type="entry name" value="2Fe-2S_ferredoxin-type"/>
</dbReference>
<protein>
    <recommendedName>
        <fullName evidence="5">2Fe-2S ferredoxin-type domain-containing protein</fullName>
    </recommendedName>
</protein>
<dbReference type="InterPro" id="IPR036010">
    <property type="entry name" value="2Fe-2S_ferredoxin-like_sf"/>
</dbReference>
<dbReference type="GO" id="GO:0051537">
    <property type="term" value="F:2 iron, 2 sulfur cluster binding"/>
    <property type="evidence" value="ECO:0007669"/>
    <property type="project" value="UniProtKB-KW"/>
</dbReference>
<dbReference type="AlphaFoldDB" id="A0AAD3HG74"/>
<evidence type="ECO:0000256" key="1">
    <source>
        <dbReference type="ARBA" id="ARBA00022714"/>
    </source>
</evidence>
<dbReference type="InterPro" id="IPR012675">
    <property type="entry name" value="Beta-grasp_dom_sf"/>
</dbReference>
<dbReference type="PROSITE" id="PS51085">
    <property type="entry name" value="2FE2S_FER_2"/>
    <property type="match status" value="1"/>
</dbReference>
<feature type="chain" id="PRO_5042230530" description="2Fe-2S ferredoxin-type domain-containing protein" evidence="4">
    <location>
        <begin position="22"/>
        <end position="231"/>
    </location>
</feature>
<comment type="caution">
    <text evidence="6">The sequence shown here is derived from an EMBL/GenBank/DDBJ whole genome shotgun (WGS) entry which is preliminary data.</text>
</comment>
<keyword evidence="2" id="KW-0411">Iron-sulfur</keyword>
<dbReference type="Proteomes" id="UP001054902">
    <property type="component" value="Unassembled WGS sequence"/>
</dbReference>
<evidence type="ECO:0000259" key="5">
    <source>
        <dbReference type="PROSITE" id="PS51085"/>
    </source>
</evidence>
<feature type="region of interest" description="Disordered" evidence="3">
    <location>
        <begin position="211"/>
        <end position="231"/>
    </location>
</feature>
<dbReference type="Gene3D" id="3.10.20.30">
    <property type="match status" value="1"/>
</dbReference>